<dbReference type="Pfam" id="PF00198">
    <property type="entry name" value="2-oxoacid_dh"/>
    <property type="match status" value="2"/>
</dbReference>
<proteinExistence type="predicted"/>
<evidence type="ECO:0000256" key="1">
    <source>
        <dbReference type="ARBA" id="ARBA00001938"/>
    </source>
</evidence>
<accession>A0A150RL17</accession>
<dbReference type="InterPro" id="IPR023213">
    <property type="entry name" value="CAT-like_dom_sf"/>
</dbReference>
<reference evidence="5 6" key="1">
    <citation type="submission" date="2014-02" db="EMBL/GenBank/DDBJ databases">
        <title>The small core and large imbalanced accessory genome model reveals a collaborative survival strategy of Sorangium cellulosum strains in nature.</title>
        <authorList>
            <person name="Han K."/>
            <person name="Peng R."/>
            <person name="Blom J."/>
            <person name="Li Y.-Z."/>
        </authorList>
    </citation>
    <scope>NUCLEOTIDE SEQUENCE [LARGE SCALE GENOMIC DNA]</scope>
    <source>
        <strain evidence="5 6">So0011-07</strain>
    </source>
</reference>
<dbReference type="AlphaFoldDB" id="A0A150RL17"/>
<dbReference type="GO" id="GO:0016407">
    <property type="term" value="F:acetyltransferase activity"/>
    <property type="evidence" value="ECO:0007669"/>
    <property type="project" value="TreeGrafter"/>
</dbReference>
<dbReference type="InterPro" id="IPR001078">
    <property type="entry name" value="2-oxoacid_DH_actylTfrase"/>
</dbReference>
<dbReference type="GO" id="GO:0031405">
    <property type="term" value="F:lipoic acid binding"/>
    <property type="evidence" value="ECO:0007669"/>
    <property type="project" value="TreeGrafter"/>
</dbReference>
<keyword evidence="3" id="KW-0012">Acyltransferase</keyword>
<name>A0A150RL17_SORCE</name>
<gene>
    <name evidence="5" type="ORF">BE17_44370</name>
</gene>
<evidence type="ECO:0000259" key="4">
    <source>
        <dbReference type="Pfam" id="PF00198"/>
    </source>
</evidence>
<dbReference type="Gene3D" id="3.30.559.10">
    <property type="entry name" value="Chloramphenicol acetyltransferase-like domain"/>
    <property type="match status" value="1"/>
</dbReference>
<comment type="caution">
    <text evidence="5">The sequence shown here is derived from an EMBL/GenBank/DDBJ whole genome shotgun (WGS) entry which is preliminary data.</text>
</comment>
<dbReference type="GO" id="GO:0005737">
    <property type="term" value="C:cytoplasm"/>
    <property type="evidence" value="ECO:0007669"/>
    <property type="project" value="TreeGrafter"/>
</dbReference>
<dbReference type="InterPro" id="IPR050743">
    <property type="entry name" value="2-oxoacid_DH_E2_comp"/>
</dbReference>
<dbReference type="SUPFAM" id="SSF52777">
    <property type="entry name" value="CoA-dependent acyltransferases"/>
    <property type="match status" value="1"/>
</dbReference>
<evidence type="ECO:0000313" key="5">
    <source>
        <dbReference type="EMBL" id="KYF80843.1"/>
    </source>
</evidence>
<feature type="domain" description="2-oxoacid dehydrogenase acyltransferase catalytic" evidence="4">
    <location>
        <begin position="194"/>
        <end position="276"/>
    </location>
</feature>
<protein>
    <submittedName>
        <fullName evidence="5">2-oxo acid dehydrogenase</fullName>
    </submittedName>
</protein>
<comment type="cofactor">
    <cofactor evidence="1">
        <name>(R)-lipoate</name>
        <dbReference type="ChEBI" id="CHEBI:83088"/>
    </cofactor>
</comment>
<feature type="domain" description="2-oxoacid dehydrogenase acyltransferase catalytic" evidence="4">
    <location>
        <begin position="34"/>
        <end position="146"/>
    </location>
</feature>
<dbReference type="PANTHER" id="PTHR43178">
    <property type="entry name" value="DIHYDROLIPOAMIDE ACETYLTRANSFERASE COMPONENT OF PYRUVATE DEHYDROGENASE COMPLEX"/>
    <property type="match status" value="1"/>
</dbReference>
<dbReference type="PANTHER" id="PTHR43178:SF5">
    <property type="entry name" value="LIPOAMIDE ACYLTRANSFERASE COMPONENT OF BRANCHED-CHAIN ALPHA-KETO ACID DEHYDROGENASE COMPLEX, MITOCHONDRIAL"/>
    <property type="match status" value="1"/>
</dbReference>
<dbReference type="EMBL" id="JEMB01002487">
    <property type="protein sequence ID" value="KYF80843.1"/>
    <property type="molecule type" value="Genomic_DNA"/>
</dbReference>
<keyword evidence="2" id="KW-0808">Transferase</keyword>
<evidence type="ECO:0000313" key="6">
    <source>
        <dbReference type="Proteomes" id="UP000075635"/>
    </source>
</evidence>
<dbReference type="Proteomes" id="UP000075635">
    <property type="component" value="Unassembled WGS sequence"/>
</dbReference>
<evidence type="ECO:0000256" key="2">
    <source>
        <dbReference type="ARBA" id="ARBA00022679"/>
    </source>
</evidence>
<sequence>MAGWIKPHLDLVPKQDVSSFRKLAIGTWRTAYDPSVYGTLTLRMDRALDYIQAFRRSTGRRLTVTHLLAKACAEALRRCPDANAILRWNKIYLRRGVTVSVLVVQAASGGGEVDLTVTTIEQAHEKSLVQIVDELDRTIERARGRRDRAVEETKRAIRHIPFLFMNAFLRLLSFVMYTLNLDLSKLGLPRDPFGALTVTNVGSLGLEDAYVPLVPYTRTPVLVVPGVVRDEPVVEDGKVVPGKVMRLSATFDHRFIDGFHASVLARTVREMLEDPFRCFDRLDADVPTPG</sequence>
<evidence type="ECO:0000256" key="3">
    <source>
        <dbReference type="ARBA" id="ARBA00023315"/>
    </source>
</evidence>
<organism evidence="5 6">
    <name type="scientific">Sorangium cellulosum</name>
    <name type="common">Polyangium cellulosum</name>
    <dbReference type="NCBI Taxonomy" id="56"/>
    <lineage>
        <taxon>Bacteria</taxon>
        <taxon>Pseudomonadati</taxon>
        <taxon>Myxococcota</taxon>
        <taxon>Polyangia</taxon>
        <taxon>Polyangiales</taxon>
        <taxon>Polyangiaceae</taxon>
        <taxon>Sorangium</taxon>
    </lineage>
</organism>